<feature type="coiled-coil region" evidence="1">
    <location>
        <begin position="122"/>
        <end position="156"/>
    </location>
</feature>
<dbReference type="RefSeq" id="WP_111247789.1">
    <property type="nucleotide sequence ID" value="NZ_PIEU01000057.1"/>
</dbReference>
<dbReference type="AlphaFoldDB" id="A0A2W3ZC35"/>
<protein>
    <recommendedName>
        <fullName evidence="6">BppU N-terminal domain-containing protein</fullName>
    </recommendedName>
</protein>
<keyword evidence="1" id="KW-0175">Coiled coil</keyword>
<comment type="caution">
    <text evidence="4">The sequence shown here is derived from an EMBL/GenBank/DDBJ whole genome shotgun (WGS) entry which is preliminary data.</text>
</comment>
<sequence length="337" mass="38923">MSKWAGTLSTTEPYNHLGTLPVRQGNKNSEIFEFRIVENGIPYDLSGYRVFFCVHFDPYISVEKNAVIVDSKKGLIRFTMDDDCMQKVGNQEGYFEIYKEDTFLDATQYFTYTVQTSIIKQLMDGESYIQRLEELLKKLQEAMEKSQEEVEKWLSANRQKIDNLMKEMDQFFKDKKTEFIEWFESVREILESIDPGGILLGEIMRARESDRYGVFKNLDERLENIEATFSADTELLTINHDFKGYPRLRVLYWEYGLATRPLGTEPTGVGGGNVRTVESSVEYLDPYSLKVSVPAAYKTVNPQIILIDAKTFRLITDYKVIQVELLEDKITAKIGGN</sequence>
<dbReference type="Gene3D" id="6.10.250.1350">
    <property type="match status" value="2"/>
</dbReference>
<evidence type="ECO:0000259" key="2">
    <source>
        <dbReference type="Pfam" id="PF10651"/>
    </source>
</evidence>
<dbReference type="Pfam" id="PF18667">
    <property type="entry name" value="BppU_IgG"/>
    <property type="match status" value="1"/>
</dbReference>
<gene>
    <name evidence="4" type="ORF">CI088_07890</name>
</gene>
<evidence type="ECO:0000256" key="1">
    <source>
        <dbReference type="SAM" id="Coils"/>
    </source>
</evidence>
<proteinExistence type="predicted"/>
<reference evidence="4 5" key="1">
    <citation type="submission" date="2017-11" db="EMBL/GenBank/DDBJ databases">
        <title>Draft genome sequence of Enterococcus plantarum TRW2 strain isolated from lettuce.</title>
        <authorList>
            <person name="Kim E.B."/>
            <person name="Marco M.L."/>
            <person name="Williams T.R."/>
            <person name="You I.H."/>
        </authorList>
    </citation>
    <scope>NUCLEOTIDE SEQUENCE [LARGE SCALE GENOMIC DNA]</scope>
    <source>
        <strain evidence="4 5">TRW2</strain>
    </source>
</reference>
<dbReference type="Pfam" id="PF10651">
    <property type="entry name" value="BppU_N"/>
    <property type="match status" value="1"/>
</dbReference>
<dbReference type="Gene3D" id="2.60.40.3350">
    <property type="match status" value="1"/>
</dbReference>
<evidence type="ECO:0000313" key="4">
    <source>
        <dbReference type="EMBL" id="PZL74107.1"/>
    </source>
</evidence>
<dbReference type="InterPro" id="IPR018913">
    <property type="entry name" value="BppU_N"/>
</dbReference>
<evidence type="ECO:0008006" key="6">
    <source>
        <dbReference type="Google" id="ProtNLM"/>
    </source>
</evidence>
<dbReference type="Proteomes" id="UP000249828">
    <property type="component" value="Unassembled WGS sequence"/>
</dbReference>
<evidence type="ECO:0000259" key="3">
    <source>
        <dbReference type="Pfam" id="PF18667"/>
    </source>
</evidence>
<dbReference type="InterPro" id="IPR041531">
    <property type="entry name" value="BppU_IgG"/>
</dbReference>
<organism evidence="4 5">
    <name type="scientific">Enterococcus plantarum</name>
    <dbReference type="NCBI Taxonomy" id="1077675"/>
    <lineage>
        <taxon>Bacteria</taxon>
        <taxon>Bacillati</taxon>
        <taxon>Bacillota</taxon>
        <taxon>Bacilli</taxon>
        <taxon>Lactobacillales</taxon>
        <taxon>Enterococcaceae</taxon>
        <taxon>Enterococcus</taxon>
    </lineage>
</organism>
<evidence type="ECO:0000313" key="5">
    <source>
        <dbReference type="Proteomes" id="UP000249828"/>
    </source>
</evidence>
<dbReference type="Gene3D" id="2.60.40.3320">
    <property type="match status" value="1"/>
</dbReference>
<keyword evidence="5" id="KW-1185">Reference proteome</keyword>
<name>A0A2W3ZC35_9ENTE</name>
<accession>A0A2W3ZC35</accession>
<feature type="domain" description="BppU N-terminal" evidence="2">
    <location>
        <begin position="4"/>
        <end position="141"/>
    </location>
</feature>
<feature type="domain" description="Baseplate upper protein immunoglobulin like" evidence="3">
    <location>
        <begin position="235"/>
        <end position="324"/>
    </location>
</feature>
<dbReference type="EMBL" id="PIEU01000057">
    <property type="protein sequence ID" value="PZL74107.1"/>
    <property type="molecule type" value="Genomic_DNA"/>
</dbReference>